<keyword evidence="9 11" id="KW-0413">Isomerase</keyword>
<keyword evidence="6" id="KW-0460">Magnesium</keyword>
<gene>
    <name evidence="11" type="primary">parE</name>
    <name evidence="14" type="ORF">SAMN05192568_101063</name>
</gene>
<dbReference type="Pfam" id="PF00986">
    <property type="entry name" value="DNA_gyraseB_C"/>
    <property type="match status" value="1"/>
</dbReference>
<dbReference type="GO" id="GO:0006265">
    <property type="term" value="P:DNA topological change"/>
    <property type="evidence" value="ECO:0007669"/>
    <property type="project" value="UniProtKB-UniRule"/>
</dbReference>
<dbReference type="NCBIfam" id="TIGR01055">
    <property type="entry name" value="parE_Gneg"/>
    <property type="match status" value="1"/>
</dbReference>
<dbReference type="SUPFAM" id="SSF56719">
    <property type="entry name" value="Type II DNA topoisomerase"/>
    <property type="match status" value="1"/>
</dbReference>
<dbReference type="AlphaFoldDB" id="A0A1I4KDT2"/>
<comment type="similarity">
    <text evidence="11">Belongs to the type II topoisomerase family. ParE type 1 subfamily.</text>
</comment>
<name>A0A1I4KDT2_9HYPH</name>
<dbReference type="GO" id="GO:0005524">
    <property type="term" value="F:ATP binding"/>
    <property type="evidence" value="ECO:0007669"/>
    <property type="project" value="UniProtKB-UniRule"/>
</dbReference>
<dbReference type="InterPro" id="IPR020568">
    <property type="entry name" value="Ribosomal_Su5_D2-typ_SF"/>
</dbReference>
<dbReference type="FunFam" id="3.40.50.670:FF:000006">
    <property type="entry name" value="DNA topoisomerase (ATP-hydrolyzing)"/>
    <property type="match status" value="1"/>
</dbReference>
<dbReference type="SMART" id="SM00433">
    <property type="entry name" value="TOP2c"/>
    <property type="match status" value="1"/>
</dbReference>
<dbReference type="Gene3D" id="3.30.230.10">
    <property type="match status" value="1"/>
</dbReference>
<comment type="catalytic activity">
    <reaction evidence="1 11">
        <text>ATP-dependent breakage, passage and rejoining of double-stranded DNA.</text>
        <dbReference type="EC" id="5.6.2.2"/>
    </reaction>
</comment>
<proteinExistence type="inferred from homology"/>
<evidence type="ECO:0000256" key="11">
    <source>
        <dbReference type="HAMAP-Rule" id="MF_00938"/>
    </source>
</evidence>
<protein>
    <recommendedName>
        <fullName evidence="11">DNA topoisomerase 4 subunit B</fullName>
        <ecNumber evidence="11">5.6.2.2</ecNumber>
    </recommendedName>
    <alternativeName>
        <fullName evidence="11">Topoisomerase IV subunit B</fullName>
    </alternativeName>
</protein>
<evidence type="ECO:0000313" key="15">
    <source>
        <dbReference type="Proteomes" id="UP000199048"/>
    </source>
</evidence>
<evidence type="ECO:0000256" key="7">
    <source>
        <dbReference type="ARBA" id="ARBA00023029"/>
    </source>
</evidence>
<dbReference type="InterPro" id="IPR018522">
    <property type="entry name" value="TopoIIA_CS"/>
</dbReference>
<accession>A0A1I4KDT2</accession>
<dbReference type="PANTHER" id="PTHR45866:SF4">
    <property type="entry name" value="DNA TOPOISOMERASE 4 SUBUNIT B"/>
    <property type="match status" value="1"/>
</dbReference>
<dbReference type="InterPro" id="IPR001241">
    <property type="entry name" value="Topo_IIA"/>
</dbReference>
<keyword evidence="4 11" id="KW-0547">Nucleotide-binding</keyword>
<dbReference type="Pfam" id="PF01751">
    <property type="entry name" value="Toprim"/>
    <property type="match status" value="1"/>
</dbReference>
<reference evidence="15" key="1">
    <citation type="submission" date="2016-10" db="EMBL/GenBank/DDBJ databases">
        <authorList>
            <person name="Varghese N."/>
            <person name="Submissions S."/>
        </authorList>
    </citation>
    <scope>NUCLEOTIDE SEQUENCE [LARGE SCALE GENOMIC DNA]</scope>
    <source>
        <strain evidence="15">BL36</strain>
    </source>
</reference>
<keyword evidence="8 11" id="KW-0238">DNA-binding</keyword>
<comment type="cofactor">
    <cofactor evidence="2">
        <name>Mg(2+)</name>
        <dbReference type="ChEBI" id="CHEBI:18420"/>
    </cofactor>
</comment>
<dbReference type="SMART" id="SM00387">
    <property type="entry name" value="HATPase_c"/>
    <property type="match status" value="1"/>
</dbReference>
<dbReference type="InterPro" id="IPR013506">
    <property type="entry name" value="Topo_IIA_bsu_dom2"/>
</dbReference>
<keyword evidence="3" id="KW-0479">Metal-binding</keyword>
<dbReference type="EC" id="5.6.2.2" evidence="11"/>
<comment type="function">
    <text evidence="11">Topoisomerase IV is essential for chromosome segregation. It relaxes supercoiled DNA. Performs the decatenation events required during the replication of a circular DNA molecule.</text>
</comment>
<dbReference type="GO" id="GO:0003918">
    <property type="term" value="F:DNA topoisomerase type II (double strand cut, ATP-hydrolyzing) activity"/>
    <property type="evidence" value="ECO:0007669"/>
    <property type="project" value="UniProtKB-UniRule"/>
</dbReference>
<dbReference type="InterPro" id="IPR000565">
    <property type="entry name" value="Topo_IIA_B"/>
</dbReference>
<dbReference type="GO" id="GO:0007059">
    <property type="term" value="P:chromosome segregation"/>
    <property type="evidence" value="ECO:0007669"/>
    <property type="project" value="UniProtKB-UniRule"/>
</dbReference>
<dbReference type="EMBL" id="FOTK01000010">
    <property type="protein sequence ID" value="SFL76829.1"/>
    <property type="molecule type" value="Genomic_DNA"/>
</dbReference>
<evidence type="ECO:0000256" key="4">
    <source>
        <dbReference type="ARBA" id="ARBA00022741"/>
    </source>
</evidence>
<dbReference type="InterPro" id="IPR013759">
    <property type="entry name" value="Topo_IIA_B_C"/>
</dbReference>
<dbReference type="PRINTS" id="PR00418">
    <property type="entry name" value="TPI2FAMILY"/>
</dbReference>
<dbReference type="PANTHER" id="PTHR45866">
    <property type="entry name" value="DNA GYRASE/TOPOISOMERASE SUBUNIT B"/>
    <property type="match status" value="1"/>
</dbReference>
<feature type="site" description="Interaction with DNA" evidence="11">
    <location>
        <position position="550"/>
    </location>
</feature>
<evidence type="ECO:0000256" key="2">
    <source>
        <dbReference type="ARBA" id="ARBA00001946"/>
    </source>
</evidence>
<sequence>MVERFGDAPNALDVYVLFRYDAGMKAHAARFEARLPNTEPADAPRSRRPRVSDPARDLFGPGSKPPAPRPAEPRRRLAESASVPTIAAAEPEAGYTASDIEVLEGLEPVRRRPGMYIGGTDERALHHLFAEVIDNSMDEAVAGHASFIEVELEESGSLVITDNGRGIPVDPHPKFPGKSALEVIMTTLHAGGKFDSKVYETSGGLHGVGISVVNALSDILEVEVARNQTLYRQTFSRGHAQGALELVGRVQNRRGTRVRFHPDAEIFGSLKFDPRRLFKMARSKAYLFGGVEIRWRCAPALLEGLEGVPAEAVHRFPDGLRDYLARDIEGKDLVTEAMFTGKVTRPGSHGSLEWAVAWMVAEDGFSHSYCNTIPTPEGGTHEAGLRVALLRALREHAERVNQAKRMTAVTTDDVMATCASMLSVFIREPEFQGQTKDKLATVEAQRIVETAVRDAFDHWLAASPAQANKLLDWVIDRAEERLRRRQEKEVARKSATRKLRLPGKLADCSAAGTAGSEIFIVEGDSAGGSAKQARDRTTQAILPLRGKILNVASASRDKLGANQLISDLTLALGCGTGSAFRETDLRYDKVIIMTDADVDGAHIASLLITFFYRQMPKLIDRGHLYLAIPPLYRLQQGSKVAYARDDADRERITKTVFKGGKVEIGRFKGLGEMMPAQLKETTMDPKKRTLLRVAILDEARESTGDTVERLMGNKPEARFAFISERAAFADGVDLDI</sequence>
<dbReference type="InterPro" id="IPR005737">
    <property type="entry name" value="TopoIV_B_Gneg"/>
</dbReference>
<dbReference type="SUPFAM" id="SSF55874">
    <property type="entry name" value="ATPase domain of HSP90 chaperone/DNA topoisomerase II/histidine kinase"/>
    <property type="match status" value="1"/>
</dbReference>
<dbReference type="Gene3D" id="3.40.50.670">
    <property type="match status" value="1"/>
</dbReference>
<comment type="subunit">
    <text evidence="10 11">Heterotetramer composed of ParC and ParE.</text>
</comment>
<dbReference type="InterPro" id="IPR006171">
    <property type="entry name" value="TOPRIM_dom"/>
</dbReference>
<dbReference type="CDD" id="cd00822">
    <property type="entry name" value="TopoII_Trans_DNA_gyrase"/>
    <property type="match status" value="1"/>
</dbReference>
<feature type="site" description="Interaction with DNA" evidence="11">
    <location>
        <position position="602"/>
    </location>
</feature>
<dbReference type="PROSITE" id="PS50880">
    <property type="entry name" value="TOPRIM"/>
    <property type="match status" value="1"/>
</dbReference>
<dbReference type="FunFam" id="3.30.565.10:FF:000002">
    <property type="entry name" value="DNA gyrase subunit B"/>
    <property type="match status" value="1"/>
</dbReference>
<feature type="region of interest" description="Disordered" evidence="12">
    <location>
        <begin position="35"/>
        <end position="90"/>
    </location>
</feature>
<feature type="domain" description="Toprim" evidence="13">
    <location>
        <begin position="516"/>
        <end position="630"/>
    </location>
</feature>
<dbReference type="InterPro" id="IPR002288">
    <property type="entry name" value="DNA_gyrase_B_C"/>
</dbReference>
<dbReference type="GO" id="GO:0003677">
    <property type="term" value="F:DNA binding"/>
    <property type="evidence" value="ECO:0007669"/>
    <property type="project" value="UniProtKB-UniRule"/>
</dbReference>
<dbReference type="PROSITE" id="PS00177">
    <property type="entry name" value="TOPOISOMERASE_II"/>
    <property type="match status" value="1"/>
</dbReference>
<feature type="binding site" evidence="11">
    <location>
        <begin position="204"/>
        <end position="210"/>
    </location>
    <ligand>
        <name>ATP</name>
        <dbReference type="ChEBI" id="CHEBI:30616"/>
    </ligand>
</feature>
<keyword evidence="7 11" id="KW-0799">Topoisomerase</keyword>
<dbReference type="GO" id="GO:0005694">
    <property type="term" value="C:chromosome"/>
    <property type="evidence" value="ECO:0007669"/>
    <property type="project" value="InterPro"/>
</dbReference>
<organism evidence="14 15">
    <name type="scientific">Methylobacterium pseudosasicola</name>
    <dbReference type="NCBI Taxonomy" id="582667"/>
    <lineage>
        <taxon>Bacteria</taxon>
        <taxon>Pseudomonadati</taxon>
        <taxon>Pseudomonadota</taxon>
        <taxon>Alphaproteobacteria</taxon>
        <taxon>Hyphomicrobiales</taxon>
        <taxon>Methylobacteriaceae</taxon>
        <taxon>Methylobacterium</taxon>
    </lineage>
</organism>
<dbReference type="Pfam" id="PF00204">
    <property type="entry name" value="DNA_gyraseB"/>
    <property type="match status" value="1"/>
</dbReference>
<evidence type="ECO:0000256" key="9">
    <source>
        <dbReference type="ARBA" id="ARBA00023235"/>
    </source>
</evidence>
<dbReference type="STRING" id="582667.SAMN05192568_101063"/>
<feature type="binding site" evidence="11">
    <location>
        <position position="95"/>
    </location>
    <ligand>
        <name>ATP</name>
        <dbReference type="ChEBI" id="CHEBI:30616"/>
    </ligand>
</feature>
<keyword evidence="5 11" id="KW-0067">ATP-binding</keyword>
<dbReference type="CDD" id="cd16928">
    <property type="entry name" value="HATPase_GyrB-like"/>
    <property type="match status" value="1"/>
</dbReference>
<feature type="binding site" evidence="11">
    <location>
        <position position="436"/>
    </location>
    <ligand>
        <name>ATP</name>
        <dbReference type="ChEBI" id="CHEBI:30616"/>
    </ligand>
</feature>
<dbReference type="Gene3D" id="3.30.565.10">
    <property type="entry name" value="Histidine kinase-like ATPase, C-terminal domain"/>
    <property type="match status" value="1"/>
</dbReference>
<feature type="binding site" evidence="11">
    <location>
        <position position="135"/>
    </location>
    <ligand>
        <name>ATP</name>
        <dbReference type="ChEBI" id="CHEBI:30616"/>
    </ligand>
</feature>
<dbReference type="FunFam" id="3.30.230.10:FF:000047">
    <property type="entry name" value="DNA topoisomerase 4 subunit B"/>
    <property type="match status" value="1"/>
</dbReference>
<evidence type="ECO:0000256" key="12">
    <source>
        <dbReference type="SAM" id="MobiDB-lite"/>
    </source>
</evidence>
<dbReference type="InterPro" id="IPR014721">
    <property type="entry name" value="Ribsml_uS5_D2-typ_fold_subgr"/>
</dbReference>
<dbReference type="InterPro" id="IPR013760">
    <property type="entry name" value="Topo_IIA-like_dom_sf"/>
</dbReference>
<dbReference type="Pfam" id="PF02518">
    <property type="entry name" value="HATPase_c"/>
    <property type="match status" value="1"/>
</dbReference>
<evidence type="ECO:0000256" key="6">
    <source>
        <dbReference type="ARBA" id="ARBA00022842"/>
    </source>
</evidence>
<dbReference type="InterPro" id="IPR036890">
    <property type="entry name" value="HATPase_C_sf"/>
</dbReference>
<evidence type="ECO:0000256" key="8">
    <source>
        <dbReference type="ARBA" id="ARBA00023125"/>
    </source>
</evidence>
<feature type="compositionally biased region" description="Basic and acidic residues" evidence="12">
    <location>
        <begin position="42"/>
        <end position="56"/>
    </location>
</feature>
<dbReference type="GO" id="GO:0046872">
    <property type="term" value="F:metal ion binding"/>
    <property type="evidence" value="ECO:0007669"/>
    <property type="project" value="UniProtKB-KW"/>
</dbReference>
<dbReference type="SUPFAM" id="SSF54211">
    <property type="entry name" value="Ribosomal protein S5 domain 2-like"/>
    <property type="match status" value="1"/>
</dbReference>
<feature type="site" description="Interaction with DNA" evidence="11">
    <location>
        <position position="718"/>
    </location>
</feature>
<feature type="binding site" evidence="11">
    <location>
        <position position="162"/>
    </location>
    <ligand>
        <name>ATP</name>
        <dbReference type="ChEBI" id="CHEBI:30616"/>
    </ligand>
</feature>
<dbReference type="Proteomes" id="UP000199048">
    <property type="component" value="Unassembled WGS sequence"/>
</dbReference>
<dbReference type="PRINTS" id="PR01159">
    <property type="entry name" value="DNAGYRASEB"/>
</dbReference>
<evidence type="ECO:0000256" key="3">
    <source>
        <dbReference type="ARBA" id="ARBA00022723"/>
    </source>
</evidence>
<evidence type="ECO:0000259" key="13">
    <source>
        <dbReference type="PROSITE" id="PS50880"/>
    </source>
</evidence>
<dbReference type="HAMAP" id="MF_00938">
    <property type="entry name" value="ParE_type1"/>
    <property type="match status" value="1"/>
</dbReference>
<dbReference type="InterPro" id="IPR003594">
    <property type="entry name" value="HATPase_dom"/>
</dbReference>
<evidence type="ECO:0000256" key="10">
    <source>
        <dbReference type="ARBA" id="ARBA00063644"/>
    </source>
</evidence>
<evidence type="ECO:0000256" key="1">
    <source>
        <dbReference type="ARBA" id="ARBA00000185"/>
    </source>
</evidence>
<evidence type="ECO:0000313" key="14">
    <source>
        <dbReference type="EMBL" id="SFL76829.1"/>
    </source>
</evidence>
<evidence type="ECO:0000256" key="5">
    <source>
        <dbReference type="ARBA" id="ARBA00022840"/>
    </source>
</evidence>
<keyword evidence="15" id="KW-1185">Reference proteome</keyword>